<evidence type="ECO:0000256" key="1">
    <source>
        <dbReference type="ARBA" id="ARBA00004370"/>
    </source>
</evidence>
<accession>A0A517TWA0</accession>
<protein>
    <submittedName>
        <fullName evidence="9">Type II secretion system protein D</fullName>
    </submittedName>
</protein>
<feature type="domain" description="NolW-like" evidence="8">
    <location>
        <begin position="418"/>
        <end position="490"/>
    </location>
</feature>
<dbReference type="EMBL" id="CP036339">
    <property type="protein sequence ID" value="QDT72655.1"/>
    <property type="molecule type" value="Genomic_DNA"/>
</dbReference>
<evidence type="ECO:0000256" key="5">
    <source>
        <dbReference type="RuleBase" id="RU004004"/>
    </source>
</evidence>
<proteinExistence type="inferred from homology"/>
<feature type="region of interest" description="Disordered" evidence="6">
    <location>
        <begin position="621"/>
        <end position="642"/>
    </location>
</feature>
<dbReference type="AlphaFoldDB" id="A0A517TWA0"/>
<dbReference type="Proteomes" id="UP000317909">
    <property type="component" value="Chromosome"/>
</dbReference>
<dbReference type="GO" id="GO:0009279">
    <property type="term" value="C:cell outer membrane"/>
    <property type="evidence" value="ECO:0007669"/>
    <property type="project" value="UniProtKB-SubCell"/>
</dbReference>
<reference evidence="9 10" key="1">
    <citation type="submission" date="2019-02" db="EMBL/GenBank/DDBJ databases">
        <title>Deep-cultivation of Planctomycetes and their phenomic and genomic characterization uncovers novel biology.</title>
        <authorList>
            <person name="Wiegand S."/>
            <person name="Jogler M."/>
            <person name="Boedeker C."/>
            <person name="Pinto D."/>
            <person name="Vollmers J."/>
            <person name="Rivas-Marin E."/>
            <person name="Kohn T."/>
            <person name="Peeters S.H."/>
            <person name="Heuer A."/>
            <person name="Rast P."/>
            <person name="Oberbeckmann S."/>
            <person name="Bunk B."/>
            <person name="Jeske O."/>
            <person name="Meyerdierks A."/>
            <person name="Storesund J.E."/>
            <person name="Kallscheuer N."/>
            <person name="Luecker S."/>
            <person name="Lage O.M."/>
            <person name="Pohl T."/>
            <person name="Merkel B.J."/>
            <person name="Hornburger P."/>
            <person name="Mueller R.-W."/>
            <person name="Bruemmer F."/>
            <person name="Labrenz M."/>
            <person name="Spormann A.M."/>
            <person name="Op den Camp H."/>
            <person name="Overmann J."/>
            <person name="Amann R."/>
            <person name="Jetten M.S.M."/>
            <person name="Mascher T."/>
            <person name="Medema M.H."/>
            <person name="Devos D.P."/>
            <person name="Kaster A.-K."/>
            <person name="Ovreas L."/>
            <person name="Rohde M."/>
            <person name="Galperin M.Y."/>
            <person name="Jogler C."/>
        </authorList>
    </citation>
    <scope>NUCLEOTIDE SEQUENCE [LARGE SCALE GENOMIC DNA]</scope>
    <source>
        <strain evidence="9 10">I41</strain>
    </source>
</reference>
<feature type="domain" description="Type II/III secretion system secretin-like" evidence="7">
    <location>
        <begin position="904"/>
        <end position="1077"/>
    </location>
</feature>
<evidence type="ECO:0000313" key="10">
    <source>
        <dbReference type="Proteomes" id="UP000317909"/>
    </source>
</evidence>
<evidence type="ECO:0000259" key="8">
    <source>
        <dbReference type="Pfam" id="PF03958"/>
    </source>
</evidence>
<organism evidence="9 10">
    <name type="scientific">Lacipirellula limnantheis</name>
    <dbReference type="NCBI Taxonomy" id="2528024"/>
    <lineage>
        <taxon>Bacteria</taxon>
        <taxon>Pseudomonadati</taxon>
        <taxon>Planctomycetota</taxon>
        <taxon>Planctomycetia</taxon>
        <taxon>Pirellulales</taxon>
        <taxon>Lacipirellulaceae</taxon>
        <taxon>Lacipirellula</taxon>
    </lineage>
</organism>
<gene>
    <name evidence="9" type="primary">outD</name>
    <name evidence="9" type="ORF">I41_18370</name>
</gene>
<evidence type="ECO:0000256" key="2">
    <source>
        <dbReference type="ARBA" id="ARBA00022729"/>
    </source>
</evidence>
<feature type="region of interest" description="Disordered" evidence="6">
    <location>
        <begin position="1128"/>
        <end position="1164"/>
    </location>
</feature>
<dbReference type="Pfam" id="PF03958">
    <property type="entry name" value="Secretin_N"/>
    <property type="match status" value="3"/>
</dbReference>
<keyword evidence="2" id="KW-0732">Signal</keyword>
<feature type="domain" description="NolW-like" evidence="8">
    <location>
        <begin position="692"/>
        <end position="769"/>
    </location>
</feature>
<feature type="region of interest" description="Disordered" evidence="6">
    <location>
        <begin position="99"/>
        <end position="138"/>
    </location>
</feature>
<feature type="compositionally biased region" description="Low complexity" evidence="6">
    <location>
        <begin position="1155"/>
        <end position="1164"/>
    </location>
</feature>
<name>A0A517TWA0_9BACT</name>
<dbReference type="GO" id="GO:0009306">
    <property type="term" value="P:protein secretion"/>
    <property type="evidence" value="ECO:0007669"/>
    <property type="project" value="InterPro"/>
</dbReference>
<sequence>MSILAAINHRITLVASGVAALVALVAVALPRSSDPAGKQPAVMVASGAPAMAKPIALPALEFDGATGAVAELPIADHIHQATPLALPPINALDGGVVQAQSTQPVASPNPPPIEEQRIPSAPTPPPQTTAAPAANAPGLPASEATLQLRQLSSDQFHARLELAFDRALPRMPDDGTPWLRFAVDAGDNSPVLIAANRATGEVRLVGRPDQLRAWEKIVGALDAPPAPDRVTQLVSTEKSATPHVRQTAGLLVAQAQPAGDQAPSSSQAPGSAQAPGPAPNAAPEIALADQAGLLGPVQIEVVEGTDLFVIRGNPRDVERVMKVIEEIEAMSRVSMPEVVVRPLLHVDSQSMALITSRIFSPAAEGSFSLYPYYGALLAVPLGKPNALLLVGPPSAVGKAQELLEKLDVGGGESLTQFETFRLKNAQAEQAQLVVAQLFVQAEAEAEGTAPPLAPKALVIAETRTNSLIVRASPRDMEEIRRMVSEIDAPGGEAVNEIRVFRLKNSMAAELAPILQRAVRGAGQGDDAGQTDTRVSQLLKMVTIDAEGQKILASGVLAGVTVNADTRANTLIVSAPPESMSLMAVLIEQLDVQPDSVAELKVFTIENGDAVSLAEMLQSLFGTPDQGGGQGGQGGGGGGGGNQAAGSRIFQLRFSVDERTNSIIAAGSSDELLVVEAVLLRLDASDSRQRINEVYKLKNADAEQVALALQEWLQQKRDVDATAPGATSPFQQIEREVVIVAEINSNSLIISATPTYFKEIADIIKQVDEEAPIVMIQVLIGEVTLGDIDEFGVEFGLQDSVLFDRSLLENIQTTTNTTTTVSPGGQQNTFQQQIIQSATLTPGFGFGDAAQPLGNSGSDRSLNTAGNVAAQGLSSFGVGRVSQAAGFGGFVLSASSNSISMLLRALQQSQRLEVLSRPQIMALDNQTGRAFVGQIVPYITSSQIDQLGQRTNYVEFRDVGLELLVRPRISPENLVVMEVFAAKSELGAVADGVPISIAPNGTAINAPIINTISAETTISAVSGQTVVLSGLIVKRDRELHRRVPLLADIPLLGDLFRFDSKQVQKAELLIVLTPHVIRSRQQSEMMKQVESARMSWCLSDVVSINGPAGLRSATDTLGAAEAEAVFPTEVPNVDGRFDSQETVTTPGVLPPPPQQQPTLAPVQTQ</sequence>
<dbReference type="OrthoDB" id="9779724at2"/>
<evidence type="ECO:0000259" key="7">
    <source>
        <dbReference type="Pfam" id="PF00263"/>
    </source>
</evidence>
<dbReference type="KEGG" id="llh:I41_18370"/>
<keyword evidence="3" id="KW-0472">Membrane</keyword>
<evidence type="ECO:0000256" key="4">
    <source>
        <dbReference type="RuleBase" id="RU004003"/>
    </source>
</evidence>
<dbReference type="Pfam" id="PF00263">
    <property type="entry name" value="Secretin"/>
    <property type="match status" value="1"/>
</dbReference>
<feature type="compositionally biased region" description="Gly residues" evidence="6">
    <location>
        <begin position="624"/>
        <end position="642"/>
    </location>
</feature>
<feature type="compositionally biased region" description="Low complexity" evidence="6">
    <location>
        <begin position="128"/>
        <end position="138"/>
    </location>
</feature>
<dbReference type="InterPro" id="IPR004846">
    <property type="entry name" value="T2SS/T3SS_dom"/>
</dbReference>
<dbReference type="PANTHER" id="PTHR30332">
    <property type="entry name" value="PROBABLE GENERAL SECRETION PATHWAY PROTEIN D"/>
    <property type="match status" value="1"/>
</dbReference>
<dbReference type="PANTHER" id="PTHR30332:SF24">
    <property type="entry name" value="SECRETIN GSPD-RELATED"/>
    <property type="match status" value="1"/>
</dbReference>
<feature type="region of interest" description="Disordered" evidence="6">
    <location>
        <begin position="256"/>
        <end position="282"/>
    </location>
</feature>
<keyword evidence="5" id="KW-0813">Transport</keyword>
<dbReference type="InterPro" id="IPR050810">
    <property type="entry name" value="Bact_Secretion_Sys_Channel"/>
</dbReference>
<feature type="domain" description="NolW-like" evidence="8">
    <location>
        <begin position="498"/>
        <end position="594"/>
    </location>
</feature>
<evidence type="ECO:0000256" key="3">
    <source>
        <dbReference type="ARBA" id="ARBA00023136"/>
    </source>
</evidence>
<dbReference type="InterPro" id="IPR005644">
    <property type="entry name" value="NolW-like"/>
</dbReference>
<keyword evidence="10" id="KW-1185">Reference proteome</keyword>
<evidence type="ECO:0000313" key="9">
    <source>
        <dbReference type="EMBL" id="QDT72655.1"/>
    </source>
</evidence>
<feature type="compositionally biased region" description="Low complexity" evidence="6">
    <location>
        <begin position="261"/>
        <end position="282"/>
    </location>
</feature>
<comment type="subcellular location">
    <subcellularLocation>
        <location evidence="5">Cell outer membrane</location>
    </subcellularLocation>
    <subcellularLocation>
        <location evidence="1">Membrane</location>
    </subcellularLocation>
</comment>
<dbReference type="RefSeq" id="WP_145432202.1">
    <property type="nucleotide sequence ID" value="NZ_CP036339.1"/>
</dbReference>
<evidence type="ECO:0000256" key="6">
    <source>
        <dbReference type="SAM" id="MobiDB-lite"/>
    </source>
</evidence>
<comment type="similarity">
    <text evidence="4">Belongs to the bacterial secretin family.</text>
</comment>
<dbReference type="GO" id="GO:0015627">
    <property type="term" value="C:type II protein secretion system complex"/>
    <property type="evidence" value="ECO:0007669"/>
    <property type="project" value="TreeGrafter"/>
</dbReference>
<dbReference type="Gene3D" id="3.30.1370.120">
    <property type="match status" value="4"/>
</dbReference>
<dbReference type="InterPro" id="IPR038591">
    <property type="entry name" value="NolW-like_sf"/>
</dbReference>